<dbReference type="Proteomes" id="UP000051836">
    <property type="component" value="Unassembled WGS sequence"/>
</dbReference>
<sequence length="86" mass="9953">MGSRMAGEIKNREKEKRFDYEVAEFNQLTKSRELLLAGEKKDNLSRDLQAAPTNDDHELQQIDKELNNSFNNNSNREVPIDLETSN</sequence>
<evidence type="ECO:0000313" key="2">
    <source>
        <dbReference type="EMBL" id="KQK79956.1"/>
    </source>
</evidence>
<evidence type="ECO:0000256" key="1">
    <source>
        <dbReference type="SAM" id="MobiDB-lite"/>
    </source>
</evidence>
<accession>A0A0Q3PV17</accession>
<dbReference type="EMBL" id="LMAW01002555">
    <property type="protein sequence ID" value="KQK79956.1"/>
    <property type="molecule type" value="Genomic_DNA"/>
</dbReference>
<proteinExistence type="predicted"/>
<protein>
    <submittedName>
        <fullName evidence="2">Uncharacterized protein</fullName>
    </submittedName>
</protein>
<gene>
    <name evidence="2" type="ORF">AAES_98354</name>
</gene>
<name>A0A0Q3PV17_AMAAE</name>
<feature type="region of interest" description="Disordered" evidence="1">
    <location>
        <begin position="65"/>
        <end position="86"/>
    </location>
</feature>
<reference evidence="2 3" key="1">
    <citation type="submission" date="2015-10" db="EMBL/GenBank/DDBJ databases">
        <authorList>
            <person name="Gilbert D.G."/>
        </authorList>
    </citation>
    <scope>NUCLEOTIDE SEQUENCE [LARGE SCALE GENOMIC DNA]</scope>
    <source>
        <strain evidence="2">FVVF132</strain>
    </source>
</reference>
<organism evidence="2 3">
    <name type="scientific">Amazona aestiva</name>
    <name type="common">Blue-fronted Amazon parrot</name>
    <dbReference type="NCBI Taxonomy" id="12930"/>
    <lineage>
        <taxon>Eukaryota</taxon>
        <taxon>Metazoa</taxon>
        <taxon>Chordata</taxon>
        <taxon>Craniata</taxon>
        <taxon>Vertebrata</taxon>
        <taxon>Euteleostomi</taxon>
        <taxon>Archelosauria</taxon>
        <taxon>Archosauria</taxon>
        <taxon>Dinosauria</taxon>
        <taxon>Saurischia</taxon>
        <taxon>Theropoda</taxon>
        <taxon>Coelurosauria</taxon>
        <taxon>Aves</taxon>
        <taxon>Neognathae</taxon>
        <taxon>Neoaves</taxon>
        <taxon>Telluraves</taxon>
        <taxon>Australaves</taxon>
        <taxon>Psittaciformes</taxon>
        <taxon>Psittacidae</taxon>
        <taxon>Amazona</taxon>
    </lineage>
</organism>
<dbReference type="AlphaFoldDB" id="A0A0Q3PV17"/>
<keyword evidence="3" id="KW-1185">Reference proteome</keyword>
<comment type="caution">
    <text evidence="2">The sequence shown here is derived from an EMBL/GenBank/DDBJ whole genome shotgun (WGS) entry which is preliminary data.</text>
</comment>
<evidence type="ECO:0000313" key="3">
    <source>
        <dbReference type="Proteomes" id="UP000051836"/>
    </source>
</evidence>